<dbReference type="GO" id="GO:0016042">
    <property type="term" value="P:lipid catabolic process"/>
    <property type="evidence" value="ECO:0007669"/>
    <property type="project" value="InterPro"/>
</dbReference>
<feature type="domain" description="Fungal lipase-type" evidence="4">
    <location>
        <begin position="102"/>
        <end position="235"/>
    </location>
</feature>
<dbReference type="EMBL" id="VIFY01000119">
    <property type="protein sequence ID" value="TQB70157.1"/>
    <property type="molecule type" value="Genomic_DNA"/>
</dbReference>
<dbReference type="OrthoDB" id="426718at2759"/>
<proteinExistence type="predicted"/>
<organism evidence="6 7">
    <name type="scientific">Monascus purpureus</name>
    <name type="common">Red mold</name>
    <name type="synonym">Monascus anka</name>
    <dbReference type="NCBI Taxonomy" id="5098"/>
    <lineage>
        <taxon>Eukaryota</taxon>
        <taxon>Fungi</taxon>
        <taxon>Dikarya</taxon>
        <taxon>Ascomycota</taxon>
        <taxon>Pezizomycotina</taxon>
        <taxon>Eurotiomycetes</taxon>
        <taxon>Eurotiomycetidae</taxon>
        <taxon>Eurotiales</taxon>
        <taxon>Aspergillaceae</taxon>
        <taxon>Monascus</taxon>
    </lineage>
</organism>
<name>A0A507QT13_MONPU</name>
<feature type="domain" description="Mono-/di-acylglycerol lipase N-terminal" evidence="5">
    <location>
        <begin position="21"/>
        <end position="75"/>
    </location>
</feature>
<dbReference type="InterPro" id="IPR051299">
    <property type="entry name" value="AB_hydrolase_lip/est"/>
</dbReference>
<evidence type="ECO:0000256" key="3">
    <source>
        <dbReference type="SAM" id="SignalP"/>
    </source>
</evidence>
<dbReference type="CDD" id="cd00519">
    <property type="entry name" value="Lipase_3"/>
    <property type="match status" value="1"/>
</dbReference>
<comment type="caution">
    <text evidence="6">The sequence shown here is derived from an EMBL/GenBank/DDBJ whole genome shotgun (WGS) entry which is preliminary data.</text>
</comment>
<dbReference type="PANTHER" id="PTHR46640">
    <property type="entry name" value="TRIACYLGLYCEROL LIPASE, PUTATIVE (AFU_ORTHOLOGUE AFUA_6G06510)-RELATED"/>
    <property type="match status" value="1"/>
</dbReference>
<keyword evidence="1 3" id="KW-0732">Signal</keyword>
<accession>A0A507QT13</accession>
<keyword evidence="7" id="KW-1185">Reference proteome</keyword>
<evidence type="ECO:0000256" key="1">
    <source>
        <dbReference type="ARBA" id="ARBA00022729"/>
    </source>
</evidence>
<dbReference type="SUPFAM" id="SSF53474">
    <property type="entry name" value="alpha/beta-Hydrolases"/>
    <property type="match status" value="1"/>
</dbReference>
<dbReference type="GO" id="GO:0016787">
    <property type="term" value="F:hydrolase activity"/>
    <property type="evidence" value="ECO:0007669"/>
    <property type="project" value="UniProtKB-KW"/>
</dbReference>
<evidence type="ECO:0000259" key="5">
    <source>
        <dbReference type="Pfam" id="PF03893"/>
    </source>
</evidence>
<evidence type="ECO:0000313" key="7">
    <source>
        <dbReference type="Proteomes" id="UP000319663"/>
    </source>
</evidence>
<gene>
    <name evidence="6" type="ORF">MPDQ_000811</name>
</gene>
<dbReference type="InterPro" id="IPR002921">
    <property type="entry name" value="Fungal_lipase-type"/>
</dbReference>
<dbReference type="Pfam" id="PF03893">
    <property type="entry name" value="Lipase3_N"/>
    <property type="match status" value="1"/>
</dbReference>
<sequence length="295" mass="31225">MFFQSHLALAVLGLSSSVLALPFRRDVSADLFANLNLFEQYSAAAYCTSNDEAGSGVEIACSTGNCPLVQNADATSYYSFDDIGKGDVAGLLAVDNTNQLIVLSFRGSRSLENWITNLDFAAKDASSLCSGCKAHRGFLESWESVSDTLSSKLSEAVSANPGYKIVITGHSLGGALATLAAVDLRNAGNEIDLYTYGSPRVGNKAFAEFLTSQSGGTTYRVTHTDDPVPKLPPKNLGFSQPSPEYWITSPTNESVTASDITVIEGIDSTAGNDGTPTGLDVDAHTFYFNHVSACQ</sequence>
<dbReference type="STRING" id="5098.A0A507QT13"/>
<protein>
    <recommendedName>
        <fullName evidence="8">Fungal lipase-like domain-containing protein</fullName>
    </recommendedName>
</protein>
<dbReference type="InterPro" id="IPR005592">
    <property type="entry name" value="Mono/diacylglycerol_lipase_N"/>
</dbReference>
<evidence type="ECO:0000259" key="4">
    <source>
        <dbReference type="Pfam" id="PF01764"/>
    </source>
</evidence>
<dbReference type="AlphaFoldDB" id="A0A507QT13"/>
<keyword evidence="2" id="KW-0378">Hydrolase</keyword>
<evidence type="ECO:0000313" key="6">
    <source>
        <dbReference type="EMBL" id="TQB70157.1"/>
    </source>
</evidence>
<reference evidence="6 7" key="1">
    <citation type="submission" date="2019-06" db="EMBL/GenBank/DDBJ databases">
        <title>Wine fermentation using esterase from Monascus purpureus.</title>
        <authorList>
            <person name="Geng C."/>
            <person name="Zhang Y."/>
        </authorList>
    </citation>
    <scope>NUCLEOTIDE SEQUENCE [LARGE SCALE GENOMIC DNA]</scope>
    <source>
        <strain evidence="6">HQ1</strain>
    </source>
</reference>
<evidence type="ECO:0000256" key="2">
    <source>
        <dbReference type="ARBA" id="ARBA00022801"/>
    </source>
</evidence>
<dbReference type="Gene3D" id="3.40.50.1820">
    <property type="entry name" value="alpha/beta hydrolase"/>
    <property type="match status" value="1"/>
</dbReference>
<dbReference type="Pfam" id="PF01764">
    <property type="entry name" value="Lipase_3"/>
    <property type="match status" value="1"/>
</dbReference>
<dbReference type="PANTHER" id="PTHR46640:SF1">
    <property type="entry name" value="FUNGAL LIPASE-LIKE DOMAIN-CONTAINING PROTEIN-RELATED"/>
    <property type="match status" value="1"/>
</dbReference>
<dbReference type="InterPro" id="IPR029058">
    <property type="entry name" value="AB_hydrolase_fold"/>
</dbReference>
<evidence type="ECO:0008006" key="8">
    <source>
        <dbReference type="Google" id="ProtNLM"/>
    </source>
</evidence>
<dbReference type="Proteomes" id="UP000319663">
    <property type="component" value="Unassembled WGS sequence"/>
</dbReference>
<feature type="signal peptide" evidence="3">
    <location>
        <begin position="1"/>
        <end position="20"/>
    </location>
</feature>
<feature type="chain" id="PRO_5021447140" description="Fungal lipase-like domain-containing protein" evidence="3">
    <location>
        <begin position="21"/>
        <end position="295"/>
    </location>
</feature>